<feature type="domain" description="FAD dependent oxidoreductase" evidence="5">
    <location>
        <begin position="4"/>
        <end position="354"/>
    </location>
</feature>
<dbReference type="RefSeq" id="WP_322938682.1">
    <property type="nucleotide sequence ID" value="NZ_CP141059.1"/>
</dbReference>
<evidence type="ECO:0000256" key="1">
    <source>
        <dbReference type="ARBA" id="ARBA00001974"/>
    </source>
</evidence>
<reference evidence="7" key="1">
    <citation type="submission" date="2023-12" db="EMBL/GenBank/DDBJ databases">
        <title>Novel species in genus Nocardioides.</title>
        <authorList>
            <person name="Zhou H."/>
        </authorList>
    </citation>
    <scope>NUCLEOTIDE SEQUENCE [LARGE SCALE GENOMIC DNA]</scope>
    <source>
        <strain evidence="7">HM61</strain>
    </source>
</reference>
<evidence type="ECO:0000256" key="2">
    <source>
        <dbReference type="ARBA" id="ARBA00022630"/>
    </source>
</evidence>
<dbReference type="GO" id="GO:0050131">
    <property type="term" value="F:N-methyl-L-amino-acid oxidase activity"/>
    <property type="evidence" value="ECO:0007669"/>
    <property type="project" value="UniProtKB-EC"/>
</dbReference>
<dbReference type="Pfam" id="PF01266">
    <property type="entry name" value="DAO"/>
    <property type="match status" value="1"/>
</dbReference>
<dbReference type="Gene3D" id="3.30.9.10">
    <property type="entry name" value="D-Amino Acid Oxidase, subunit A, domain 2"/>
    <property type="match status" value="1"/>
</dbReference>
<sequence length="385" mass="41392">MQVDYVVAGLGALGSAAAYELAGRGFSVVGLERFELGHTNGASHDTSRILRHSYHTPAYVRLTQDAYADWARLERASGRRLVTKVGGLDLFPSQAAIPPSDYLRSLTEVGIDHDVLDPGEVAVRWPQFRLADDVMALHQRDAAIVPAGLGTRTMQEQATKLGADLRPHSPVTGVDDLGEGGIAVATGVGTIRCRGLVVCADAWVNDVVGHLGVRVPVEVTLEQVTYFRPAKPARFAPERMPLWIWMDDPSYYGFPSYGEATIKAAQDCGGPVVDPDGRTSERDPAMEQRLAAFVGDLLPGSGPPVRSSRCQYTLTPDRDFVIAPVPGHETVVVGLGAAHGFKFAPTFGRLLSDLVVDGGTATDLTDFRLDRPALTDPAYAAHWLV</sequence>
<dbReference type="Gene3D" id="3.50.50.60">
    <property type="entry name" value="FAD/NAD(P)-binding domain"/>
    <property type="match status" value="1"/>
</dbReference>
<evidence type="ECO:0000256" key="3">
    <source>
        <dbReference type="ARBA" id="ARBA00022827"/>
    </source>
</evidence>
<name>A0ABZ0ZWT8_9ACTN</name>
<dbReference type="PANTHER" id="PTHR10961:SF7">
    <property type="entry name" value="FAD DEPENDENT OXIDOREDUCTASE DOMAIN-CONTAINING PROTEIN"/>
    <property type="match status" value="1"/>
</dbReference>
<comment type="cofactor">
    <cofactor evidence="1">
        <name>FAD</name>
        <dbReference type="ChEBI" id="CHEBI:57692"/>
    </cofactor>
</comment>
<keyword evidence="2" id="KW-0285">Flavoprotein</keyword>
<dbReference type="EC" id="1.5.3.2" evidence="6"/>
<dbReference type="NCBIfam" id="NF008425">
    <property type="entry name" value="PRK11259.1"/>
    <property type="match status" value="1"/>
</dbReference>
<dbReference type="SUPFAM" id="SSF51905">
    <property type="entry name" value="FAD/NAD(P)-binding domain"/>
    <property type="match status" value="1"/>
</dbReference>
<dbReference type="Proteomes" id="UP001327225">
    <property type="component" value="Chromosome"/>
</dbReference>
<keyword evidence="7" id="KW-1185">Reference proteome</keyword>
<dbReference type="InterPro" id="IPR036188">
    <property type="entry name" value="FAD/NAD-bd_sf"/>
</dbReference>
<evidence type="ECO:0000313" key="6">
    <source>
        <dbReference type="EMBL" id="WQQ28760.1"/>
    </source>
</evidence>
<dbReference type="SUPFAM" id="SSF54373">
    <property type="entry name" value="FAD-linked reductases, C-terminal domain"/>
    <property type="match status" value="1"/>
</dbReference>
<dbReference type="InterPro" id="IPR006076">
    <property type="entry name" value="FAD-dep_OxRdtase"/>
</dbReference>
<keyword evidence="3" id="KW-0274">FAD</keyword>
<evidence type="ECO:0000259" key="5">
    <source>
        <dbReference type="Pfam" id="PF01266"/>
    </source>
</evidence>
<proteinExistence type="predicted"/>
<keyword evidence="4 6" id="KW-0560">Oxidoreductase</keyword>
<gene>
    <name evidence="6" type="primary">solA</name>
    <name evidence="6" type="ORF">SHK19_08585</name>
</gene>
<evidence type="ECO:0000313" key="7">
    <source>
        <dbReference type="Proteomes" id="UP001327225"/>
    </source>
</evidence>
<evidence type="ECO:0000256" key="4">
    <source>
        <dbReference type="ARBA" id="ARBA00023002"/>
    </source>
</evidence>
<protein>
    <submittedName>
        <fullName evidence="6">N-methyl-L-tryptophan oxidase</fullName>
        <ecNumber evidence="6">1.5.3.2</ecNumber>
    </submittedName>
</protein>
<dbReference type="EMBL" id="CP141059">
    <property type="protein sequence ID" value="WQQ28760.1"/>
    <property type="molecule type" value="Genomic_DNA"/>
</dbReference>
<dbReference type="InterPro" id="IPR045170">
    <property type="entry name" value="MTOX"/>
</dbReference>
<organism evidence="6 7">
    <name type="scientific">Nocardioides bizhenqiangii</name>
    <dbReference type="NCBI Taxonomy" id="3095076"/>
    <lineage>
        <taxon>Bacteria</taxon>
        <taxon>Bacillati</taxon>
        <taxon>Actinomycetota</taxon>
        <taxon>Actinomycetes</taxon>
        <taxon>Propionibacteriales</taxon>
        <taxon>Nocardioidaceae</taxon>
        <taxon>Nocardioides</taxon>
    </lineage>
</organism>
<dbReference type="PANTHER" id="PTHR10961">
    <property type="entry name" value="PEROXISOMAL SARCOSINE OXIDASE"/>
    <property type="match status" value="1"/>
</dbReference>
<accession>A0ABZ0ZWT8</accession>